<evidence type="ECO:0000313" key="2">
    <source>
        <dbReference type="EMBL" id="GBM93135.1"/>
    </source>
</evidence>
<evidence type="ECO:0000313" key="3">
    <source>
        <dbReference type="EMBL" id="GBM93148.1"/>
    </source>
</evidence>
<gene>
    <name evidence="3" type="ORF">AVEN_111780_1</name>
    <name evidence="2" type="ORF">AVEN_12091_1</name>
</gene>
<dbReference type="Proteomes" id="UP000499080">
    <property type="component" value="Unassembled WGS sequence"/>
</dbReference>
<dbReference type="EMBL" id="BGPR01111789">
    <property type="protein sequence ID" value="GBM93135.1"/>
    <property type="molecule type" value="Genomic_DNA"/>
</dbReference>
<sequence length="122" mass="13724">TNFWLLFQSTNFWLIFHIFATYTERNHPGGNRCPPSEGISSQPTVPLHCFGSDIPIVLTSAQEKGSSLIGAVGRASKLSNSRRRMCSFLSLATKGVLHYCPRRKPLDSRVLVSDVEWRTSVW</sequence>
<evidence type="ECO:0000256" key="1">
    <source>
        <dbReference type="SAM" id="SignalP"/>
    </source>
</evidence>
<name>A0A4Y2JTL2_ARAVE</name>
<proteinExistence type="predicted"/>
<evidence type="ECO:0000313" key="4">
    <source>
        <dbReference type="Proteomes" id="UP000499080"/>
    </source>
</evidence>
<dbReference type="OrthoDB" id="6475849at2759"/>
<organism evidence="2 4">
    <name type="scientific">Araneus ventricosus</name>
    <name type="common">Orbweaver spider</name>
    <name type="synonym">Epeira ventricosa</name>
    <dbReference type="NCBI Taxonomy" id="182803"/>
    <lineage>
        <taxon>Eukaryota</taxon>
        <taxon>Metazoa</taxon>
        <taxon>Ecdysozoa</taxon>
        <taxon>Arthropoda</taxon>
        <taxon>Chelicerata</taxon>
        <taxon>Arachnida</taxon>
        <taxon>Araneae</taxon>
        <taxon>Araneomorphae</taxon>
        <taxon>Entelegynae</taxon>
        <taxon>Araneoidea</taxon>
        <taxon>Araneidae</taxon>
        <taxon>Araneus</taxon>
    </lineage>
</organism>
<accession>A0A4Y2JTL2</accession>
<feature type="signal peptide" evidence="1">
    <location>
        <begin position="1"/>
        <end position="20"/>
    </location>
</feature>
<keyword evidence="1" id="KW-0732">Signal</keyword>
<keyword evidence="4" id="KW-1185">Reference proteome</keyword>
<dbReference type="AlphaFoldDB" id="A0A4Y2JTL2"/>
<dbReference type="EMBL" id="BGPR01111794">
    <property type="protein sequence ID" value="GBM93148.1"/>
    <property type="molecule type" value="Genomic_DNA"/>
</dbReference>
<feature type="chain" id="PRO_5036129126" evidence="1">
    <location>
        <begin position="21"/>
        <end position="122"/>
    </location>
</feature>
<feature type="non-terminal residue" evidence="2">
    <location>
        <position position="1"/>
    </location>
</feature>
<protein>
    <submittedName>
        <fullName evidence="2">Uncharacterized protein</fullName>
    </submittedName>
</protein>
<reference evidence="2 4" key="1">
    <citation type="journal article" date="2019" name="Sci. Rep.">
        <title>Orb-weaving spider Araneus ventricosus genome elucidates the spidroin gene catalogue.</title>
        <authorList>
            <person name="Kono N."/>
            <person name="Nakamura H."/>
            <person name="Ohtoshi R."/>
            <person name="Moran D.A.P."/>
            <person name="Shinohara A."/>
            <person name="Yoshida Y."/>
            <person name="Fujiwara M."/>
            <person name="Mori M."/>
            <person name="Tomita M."/>
            <person name="Arakawa K."/>
        </authorList>
    </citation>
    <scope>NUCLEOTIDE SEQUENCE [LARGE SCALE GENOMIC DNA]</scope>
</reference>
<comment type="caution">
    <text evidence="2">The sequence shown here is derived from an EMBL/GenBank/DDBJ whole genome shotgun (WGS) entry which is preliminary data.</text>
</comment>